<dbReference type="GO" id="GO:0000150">
    <property type="term" value="F:DNA strand exchange activity"/>
    <property type="evidence" value="ECO:0007669"/>
    <property type="project" value="UniProtKB-KW"/>
</dbReference>
<dbReference type="InterPro" id="IPR006120">
    <property type="entry name" value="Resolvase_HTH_dom"/>
</dbReference>
<dbReference type="Gene3D" id="1.10.10.60">
    <property type="entry name" value="Homeodomain-like"/>
    <property type="match status" value="1"/>
</dbReference>
<keyword evidence="4" id="KW-0238">DNA-binding</keyword>
<evidence type="ECO:0000256" key="3">
    <source>
        <dbReference type="ARBA" id="ARBA00023100"/>
    </source>
</evidence>
<organism evidence="8 9">
    <name type="scientific">Microvirga aerilata</name>
    <dbReference type="NCBI Taxonomy" id="670292"/>
    <lineage>
        <taxon>Bacteria</taxon>
        <taxon>Pseudomonadati</taxon>
        <taxon>Pseudomonadota</taxon>
        <taxon>Alphaproteobacteria</taxon>
        <taxon>Hyphomicrobiales</taxon>
        <taxon>Methylobacteriaceae</taxon>
        <taxon>Microvirga</taxon>
    </lineage>
</organism>
<keyword evidence="9" id="KW-1185">Reference proteome</keyword>
<keyword evidence="3" id="KW-0230">DNA invertase</keyword>
<dbReference type="Pfam" id="PF00239">
    <property type="entry name" value="Resolvase"/>
    <property type="match status" value="1"/>
</dbReference>
<evidence type="ECO:0000313" key="8">
    <source>
        <dbReference type="EMBL" id="MBL0403787.1"/>
    </source>
</evidence>
<feature type="domain" description="Resolvase/invertase-type recombinase catalytic" evidence="7">
    <location>
        <begin position="2"/>
        <end position="136"/>
    </location>
</feature>
<evidence type="ECO:0000256" key="2">
    <source>
        <dbReference type="ARBA" id="ARBA00022908"/>
    </source>
</evidence>
<name>A0A937CZA0_9HYPH</name>
<reference evidence="8" key="1">
    <citation type="submission" date="2021-01" db="EMBL/GenBank/DDBJ databases">
        <title>Microvirga sp.</title>
        <authorList>
            <person name="Kim M.K."/>
        </authorList>
    </citation>
    <scope>NUCLEOTIDE SEQUENCE</scope>
    <source>
        <strain evidence="8">5420S-16</strain>
    </source>
</reference>
<dbReference type="SUPFAM" id="SSF46689">
    <property type="entry name" value="Homeodomain-like"/>
    <property type="match status" value="1"/>
</dbReference>
<keyword evidence="5" id="KW-0233">DNA recombination</keyword>
<dbReference type="AlphaFoldDB" id="A0A937CZA0"/>
<dbReference type="InterPro" id="IPR036162">
    <property type="entry name" value="Resolvase-like_N_sf"/>
</dbReference>
<dbReference type="InterPro" id="IPR009057">
    <property type="entry name" value="Homeodomain-like_sf"/>
</dbReference>
<dbReference type="SMART" id="SM00857">
    <property type="entry name" value="Resolvase"/>
    <property type="match status" value="1"/>
</dbReference>
<comment type="similarity">
    <text evidence="1">Belongs to the site-specific recombinase resolvase family.</text>
</comment>
<dbReference type="PANTHER" id="PTHR30461">
    <property type="entry name" value="DNA-INVERTASE FROM LAMBDOID PROPHAGE"/>
    <property type="match status" value="1"/>
</dbReference>
<dbReference type="Gene3D" id="3.40.50.1390">
    <property type="entry name" value="Resolvase, N-terminal catalytic domain"/>
    <property type="match status" value="1"/>
</dbReference>
<dbReference type="GO" id="GO:0015074">
    <property type="term" value="P:DNA integration"/>
    <property type="evidence" value="ECO:0007669"/>
    <property type="project" value="UniProtKB-KW"/>
</dbReference>
<comment type="caution">
    <text evidence="8">The sequence shown here is derived from an EMBL/GenBank/DDBJ whole genome shotgun (WGS) entry which is preliminary data.</text>
</comment>
<dbReference type="SUPFAM" id="SSF53041">
    <property type="entry name" value="Resolvase-like"/>
    <property type="match status" value="1"/>
</dbReference>
<gene>
    <name evidence="8" type="ORF">JKG68_07415</name>
</gene>
<evidence type="ECO:0000256" key="5">
    <source>
        <dbReference type="ARBA" id="ARBA00023172"/>
    </source>
</evidence>
<dbReference type="InterPro" id="IPR006119">
    <property type="entry name" value="Resolv_N"/>
</dbReference>
<dbReference type="CDD" id="cd00569">
    <property type="entry name" value="HTH_Hin_like"/>
    <property type="match status" value="1"/>
</dbReference>
<dbReference type="PANTHER" id="PTHR30461:SF26">
    <property type="entry name" value="RESOLVASE HOMOLOG YNEB"/>
    <property type="match status" value="1"/>
</dbReference>
<accession>A0A937CZA0</accession>
<dbReference type="Proteomes" id="UP000605848">
    <property type="component" value="Unassembled WGS sequence"/>
</dbReference>
<dbReference type="EMBL" id="JAEQMY010000008">
    <property type="protein sequence ID" value="MBL0403787.1"/>
    <property type="molecule type" value="Genomic_DNA"/>
</dbReference>
<dbReference type="CDD" id="cd03768">
    <property type="entry name" value="SR_ResInv"/>
    <property type="match status" value="1"/>
</dbReference>
<keyword evidence="2" id="KW-0229">DNA integration</keyword>
<proteinExistence type="inferred from homology"/>
<dbReference type="GO" id="GO:0003677">
    <property type="term" value="F:DNA binding"/>
    <property type="evidence" value="ECO:0007669"/>
    <property type="project" value="UniProtKB-KW"/>
</dbReference>
<dbReference type="RefSeq" id="WP_202057544.1">
    <property type="nucleotide sequence ID" value="NZ_JAEQMY010000008.1"/>
</dbReference>
<evidence type="ECO:0000313" key="9">
    <source>
        <dbReference type="Proteomes" id="UP000605848"/>
    </source>
</evidence>
<evidence type="ECO:0000256" key="4">
    <source>
        <dbReference type="ARBA" id="ARBA00023125"/>
    </source>
</evidence>
<feature type="region of interest" description="Disordered" evidence="6">
    <location>
        <begin position="136"/>
        <end position="155"/>
    </location>
</feature>
<dbReference type="InterPro" id="IPR050639">
    <property type="entry name" value="SSR_resolvase"/>
</dbReference>
<sequence length="198" mass="22045">MAVYGYARVSHASQCLDVQIDALRAAGCSVIRSEKKSATTREGRAELQTLLDFVREGDTIYVTRVDRIARSIGDLQDILRVLKSKGVALKATEQPIDTSTPLGKCMLDLLGIFAELETNLRRERQTEAIRRIKEIDNTKPRQERSYQGRPPTINPDEIRQLRDEGLGATAIAERLGIGRASVYRVLKIIVAQGSLENP</sequence>
<dbReference type="PROSITE" id="PS51736">
    <property type="entry name" value="RECOMBINASES_3"/>
    <property type="match status" value="1"/>
</dbReference>
<protein>
    <submittedName>
        <fullName evidence="8">Recombinase family protein</fullName>
    </submittedName>
</protein>
<feature type="compositionally biased region" description="Basic and acidic residues" evidence="6">
    <location>
        <begin position="136"/>
        <end position="146"/>
    </location>
</feature>
<dbReference type="Pfam" id="PF02796">
    <property type="entry name" value="HTH_7"/>
    <property type="match status" value="1"/>
</dbReference>
<evidence type="ECO:0000256" key="6">
    <source>
        <dbReference type="SAM" id="MobiDB-lite"/>
    </source>
</evidence>
<evidence type="ECO:0000256" key="1">
    <source>
        <dbReference type="ARBA" id="ARBA00009913"/>
    </source>
</evidence>
<evidence type="ECO:0000259" key="7">
    <source>
        <dbReference type="PROSITE" id="PS51736"/>
    </source>
</evidence>
<dbReference type="FunFam" id="3.40.50.1390:FF:000001">
    <property type="entry name" value="DNA recombinase"/>
    <property type="match status" value="1"/>
</dbReference>